<dbReference type="InterPro" id="IPR044726">
    <property type="entry name" value="ABCC_6TM_D2"/>
</dbReference>
<comment type="similarity">
    <text evidence="2">Belongs to the ABC transporter superfamily. ABCC family. Conjugate transporter (TC 3.A.1.208) subfamily.</text>
</comment>
<evidence type="ECO:0000259" key="12">
    <source>
        <dbReference type="PROSITE" id="PS50929"/>
    </source>
</evidence>
<dbReference type="GO" id="GO:0005524">
    <property type="term" value="F:ATP binding"/>
    <property type="evidence" value="ECO:0007669"/>
    <property type="project" value="UniProtKB-KW"/>
</dbReference>
<dbReference type="Gene3D" id="3.40.50.300">
    <property type="entry name" value="P-loop containing nucleotide triphosphate hydrolases"/>
    <property type="match status" value="2"/>
</dbReference>
<feature type="transmembrane region" description="Helical" evidence="10">
    <location>
        <begin position="878"/>
        <end position="909"/>
    </location>
</feature>
<accession>A0ABD2P4S1</accession>
<dbReference type="CDD" id="cd18580">
    <property type="entry name" value="ABC_6TM_ABCC_D2"/>
    <property type="match status" value="1"/>
</dbReference>
<dbReference type="AlphaFoldDB" id="A0ABD2P4S1"/>
<feature type="transmembrane region" description="Helical" evidence="10">
    <location>
        <begin position="706"/>
        <end position="725"/>
    </location>
</feature>
<dbReference type="InterPro" id="IPR027417">
    <property type="entry name" value="P-loop_NTPase"/>
</dbReference>
<dbReference type="CDD" id="cd03250">
    <property type="entry name" value="ABCC_MRP_domain1"/>
    <property type="match status" value="1"/>
</dbReference>
<dbReference type="EMBL" id="JABFTP020000185">
    <property type="protein sequence ID" value="KAL3285858.1"/>
    <property type="molecule type" value="Genomic_DNA"/>
</dbReference>
<evidence type="ECO:0000313" key="13">
    <source>
        <dbReference type="EMBL" id="KAL3285858.1"/>
    </source>
</evidence>
<feature type="domain" description="ABC transmembrane type-1" evidence="12">
    <location>
        <begin position="664"/>
        <end position="937"/>
    </location>
</feature>
<dbReference type="InterPro" id="IPR003593">
    <property type="entry name" value="AAA+_ATPase"/>
</dbReference>
<dbReference type="CDD" id="cd18579">
    <property type="entry name" value="ABC_6TM_ABCC_D1"/>
    <property type="match status" value="1"/>
</dbReference>
<organism evidence="13 14">
    <name type="scientific">Cryptolaemus montrouzieri</name>
    <dbReference type="NCBI Taxonomy" id="559131"/>
    <lineage>
        <taxon>Eukaryota</taxon>
        <taxon>Metazoa</taxon>
        <taxon>Ecdysozoa</taxon>
        <taxon>Arthropoda</taxon>
        <taxon>Hexapoda</taxon>
        <taxon>Insecta</taxon>
        <taxon>Pterygota</taxon>
        <taxon>Neoptera</taxon>
        <taxon>Endopterygota</taxon>
        <taxon>Coleoptera</taxon>
        <taxon>Polyphaga</taxon>
        <taxon>Cucujiformia</taxon>
        <taxon>Coccinelloidea</taxon>
        <taxon>Coccinellidae</taxon>
        <taxon>Scymninae</taxon>
        <taxon>Scymnini</taxon>
        <taxon>Cryptolaemus</taxon>
    </lineage>
</organism>
<feature type="domain" description="ABC transmembrane type-1" evidence="12">
    <location>
        <begin position="97"/>
        <end position="364"/>
    </location>
</feature>
<dbReference type="SUPFAM" id="SSF52540">
    <property type="entry name" value="P-loop containing nucleoside triphosphate hydrolases"/>
    <property type="match status" value="2"/>
</dbReference>
<keyword evidence="14" id="KW-1185">Reference proteome</keyword>
<comment type="caution">
    <text evidence="13">The sequence shown here is derived from an EMBL/GenBank/DDBJ whole genome shotgun (WGS) entry which is preliminary data.</text>
</comment>
<evidence type="ECO:0000313" key="14">
    <source>
        <dbReference type="Proteomes" id="UP001516400"/>
    </source>
</evidence>
<evidence type="ECO:0000256" key="4">
    <source>
        <dbReference type="ARBA" id="ARBA00022692"/>
    </source>
</evidence>
<feature type="transmembrane region" description="Helical" evidence="10">
    <location>
        <begin position="234"/>
        <end position="258"/>
    </location>
</feature>
<evidence type="ECO:0000256" key="6">
    <source>
        <dbReference type="ARBA" id="ARBA00022741"/>
    </source>
</evidence>
<dbReference type="GO" id="GO:0016020">
    <property type="term" value="C:membrane"/>
    <property type="evidence" value="ECO:0007669"/>
    <property type="project" value="UniProtKB-SubCell"/>
</dbReference>
<dbReference type="SMART" id="SM00382">
    <property type="entry name" value="AAA"/>
    <property type="match status" value="2"/>
</dbReference>
<evidence type="ECO:0000256" key="7">
    <source>
        <dbReference type="ARBA" id="ARBA00022840"/>
    </source>
</evidence>
<keyword evidence="3" id="KW-0813">Transport</keyword>
<dbReference type="CDD" id="cd03244">
    <property type="entry name" value="ABCC_MRP_domain2"/>
    <property type="match status" value="1"/>
</dbReference>
<dbReference type="Pfam" id="PF00005">
    <property type="entry name" value="ABC_tran"/>
    <property type="match status" value="2"/>
</dbReference>
<feature type="transmembrane region" description="Helical" evidence="10">
    <location>
        <begin position="208"/>
        <end position="228"/>
    </location>
</feature>
<keyword evidence="8 10" id="KW-1133">Transmembrane helix</keyword>
<dbReference type="InterPro" id="IPR044746">
    <property type="entry name" value="ABCC_6TM_D1"/>
</dbReference>
<evidence type="ECO:0000256" key="9">
    <source>
        <dbReference type="ARBA" id="ARBA00023136"/>
    </source>
</evidence>
<sequence length="1221" mass="138765">MQCNSSKSSENPKSRINWFSSLFFIYTYDIFRKGYTNGWNDENIYSPLDSHKSAFLGKRFEMRWKQQTIECENKNIKPSINRVIFEIFWRNIVFDGLLVLLYQMLKLPEPYLLGCYLSYFSHNSDISKEEALFIVFLLISINGLRTILFAHFKLCCQGTALKIRASCGGLIRAKVLKLSKSSSQDKAAENILNLISNDLNRFDTYSYYVHYIWVTPVCLLSILYLLYYDAGIPGLVGIVWFILTMFLQSYVANVAGLYRTKIGKRTDKRLKIMDELLTGIQVIKMYAWERTFSKFIESFRNSELIVIKRATYLKSIFPSFLMFVNTTAVFVGILTMIYMAEPISVAKVYKMVVYYSFFNTIISFCYPISVTKNVELYNVLKRIEKFMATEEIKEENMYTFDSNSSEREIKLEDICARWSGTKKNDFEEKDNIGQEKSALMLGSEVLKNVNLKVKDNEFLGVVGPVGSGKSSLLYTILGETHITSGQAIIKGTISYASQEPWIFSGTIRQNIIFNQAFDESRYLEVIRVCGLERDLQLFRLSDLTLVGERGSCLSGGQKARINLARAVYRDADIYLLDDPLSPLDANVSKYLVEECFNKFLAGKCRILVTHHIKYLGNCSHIMALNIKPDSPKKDVGEKSPSIPQRKKSYLIEYFRNGCGFKYALLVALLFVICQMIDSCVFLFVGYWSHLIEWKKDASGETQSGCLILGGLIFSLGIFSLLKGTFYGRMVTKISKTLHELMLEKVIGGEMKFFYQTTSGQILSRFSKDLGVVDELLPRSLLETATQCLGLSSRLLIVIYMNPYMVFVVIIFLLLIPFLVRRFQNTARNLGRLEASLMGPILTHVSATIEGLTTIRSSAAENFMIKEFDAHQDRLLSSWYMYCCVLNAFSLFIDSMAFVFISAVIISCFLMRDFIGLNGGQIGLSVTQAMGLAAFLQFGLVQYIQTDNSVIAVERIIDYNKIPQEQTKNRNQVQKNWPQFGGITFENVCVKYEENASTILKNLSFIIRPTEKIGIVGRTGAGKSSIIATLFQMTSVSGTIKIDGLEISTIPIEKLRSSISIIPQDPVLFSGTLRYNLDPFDEFDDVKLYQVLREVDYGKTTSGICNLRELIGNRGSNLSVGQRQLINLARAILRRNKILVLDEATSNIDTLTDRLIQATMRRMFADCTVLTIAHRLSTIMDSDRIMVLDAGEIVQFDTPENLLQRKDGIFYDMLNQKPVNSS</sequence>
<dbReference type="InterPro" id="IPR036640">
    <property type="entry name" value="ABC1_TM_sf"/>
</dbReference>
<keyword evidence="5" id="KW-0677">Repeat</keyword>
<feature type="transmembrane region" description="Helical" evidence="10">
    <location>
        <begin position="662"/>
        <end position="686"/>
    </location>
</feature>
<dbReference type="InterPro" id="IPR050173">
    <property type="entry name" value="ABC_transporter_C-like"/>
</dbReference>
<proteinExistence type="inferred from homology"/>
<gene>
    <name evidence="13" type="ORF">HHI36_000378</name>
</gene>
<keyword evidence="4 10" id="KW-0812">Transmembrane</keyword>
<feature type="transmembrane region" description="Helical" evidence="10">
    <location>
        <begin position="131"/>
        <end position="152"/>
    </location>
</feature>
<protein>
    <submittedName>
        <fullName evidence="13">Uncharacterized protein</fullName>
    </submittedName>
</protein>
<name>A0ABD2P4S1_9CUCU</name>
<comment type="subcellular location">
    <subcellularLocation>
        <location evidence="1">Membrane</location>
        <topology evidence="1">Multi-pass membrane protein</topology>
    </subcellularLocation>
</comment>
<dbReference type="FunFam" id="3.40.50.300:FF:000163">
    <property type="entry name" value="Multidrug resistance-associated protein member 4"/>
    <property type="match status" value="1"/>
</dbReference>
<evidence type="ECO:0000256" key="5">
    <source>
        <dbReference type="ARBA" id="ARBA00022737"/>
    </source>
</evidence>
<dbReference type="InterPro" id="IPR017871">
    <property type="entry name" value="ABC_transporter-like_CS"/>
</dbReference>
<dbReference type="SUPFAM" id="SSF90123">
    <property type="entry name" value="ABC transporter transmembrane region"/>
    <property type="match status" value="2"/>
</dbReference>
<dbReference type="PROSITE" id="PS00211">
    <property type="entry name" value="ABC_TRANSPORTER_1"/>
    <property type="match status" value="2"/>
</dbReference>
<reference evidence="13 14" key="1">
    <citation type="journal article" date="2021" name="BMC Biol.">
        <title>Horizontally acquired antibacterial genes associated with adaptive radiation of ladybird beetles.</title>
        <authorList>
            <person name="Li H.S."/>
            <person name="Tang X.F."/>
            <person name="Huang Y.H."/>
            <person name="Xu Z.Y."/>
            <person name="Chen M.L."/>
            <person name="Du X.Y."/>
            <person name="Qiu B.Y."/>
            <person name="Chen P.T."/>
            <person name="Zhang W."/>
            <person name="Slipinski A."/>
            <person name="Escalona H.E."/>
            <person name="Waterhouse R.M."/>
            <person name="Zwick A."/>
            <person name="Pang H."/>
        </authorList>
    </citation>
    <scope>NUCLEOTIDE SEQUENCE [LARGE SCALE GENOMIC DNA]</scope>
    <source>
        <strain evidence="13">SYSU2018</strain>
    </source>
</reference>
<evidence type="ECO:0000256" key="1">
    <source>
        <dbReference type="ARBA" id="ARBA00004141"/>
    </source>
</evidence>
<keyword evidence="6" id="KW-0547">Nucleotide-binding</keyword>
<dbReference type="Pfam" id="PF00664">
    <property type="entry name" value="ABC_membrane"/>
    <property type="match status" value="2"/>
</dbReference>
<dbReference type="Proteomes" id="UP001516400">
    <property type="component" value="Unassembled WGS sequence"/>
</dbReference>
<dbReference type="PANTHER" id="PTHR24223">
    <property type="entry name" value="ATP-BINDING CASSETTE SUB-FAMILY C"/>
    <property type="match status" value="1"/>
</dbReference>
<dbReference type="PANTHER" id="PTHR24223:SF456">
    <property type="entry name" value="MULTIDRUG RESISTANCE-ASSOCIATED PROTEIN LETHAL(2)03659"/>
    <property type="match status" value="1"/>
</dbReference>
<feature type="domain" description="ABC transporter" evidence="11">
    <location>
        <begin position="982"/>
        <end position="1214"/>
    </location>
</feature>
<feature type="transmembrane region" description="Helical" evidence="10">
    <location>
        <begin position="87"/>
        <end position="105"/>
    </location>
</feature>
<feature type="domain" description="ABC transporter" evidence="11">
    <location>
        <begin position="409"/>
        <end position="651"/>
    </location>
</feature>
<feature type="transmembrane region" description="Helical" evidence="10">
    <location>
        <begin position="794"/>
        <end position="819"/>
    </location>
</feature>
<feature type="transmembrane region" description="Helical" evidence="10">
    <location>
        <begin position="352"/>
        <end position="371"/>
    </location>
</feature>
<dbReference type="FunFam" id="3.40.50.300:FF:000973">
    <property type="entry name" value="Multidrug resistance-associated protein 4"/>
    <property type="match status" value="1"/>
</dbReference>
<dbReference type="Gene3D" id="1.20.1560.10">
    <property type="entry name" value="ABC transporter type 1, transmembrane domain"/>
    <property type="match status" value="2"/>
</dbReference>
<dbReference type="InterPro" id="IPR003439">
    <property type="entry name" value="ABC_transporter-like_ATP-bd"/>
</dbReference>
<keyword evidence="7" id="KW-0067">ATP-binding</keyword>
<feature type="transmembrane region" description="Helical" evidence="10">
    <location>
        <begin position="921"/>
        <end position="943"/>
    </location>
</feature>
<evidence type="ECO:0000256" key="2">
    <source>
        <dbReference type="ARBA" id="ARBA00009726"/>
    </source>
</evidence>
<dbReference type="PROSITE" id="PS50893">
    <property type="entry name" value="ABC_TRANSPORTER_2"/>
    <property type="match status" value="2"/>
</dbReference>
<evidence type="ECO:0000256" key="8">
    <source>
        <dbReference type="ARBA" id="ARBA00022989"/>
    </source>
</evidence>
<dbReference type="InterPro" id="IPR011527">
    <property type="entry name" value="ABC1_TM_dom"/>
</dbReference>
<evidence type="ECO:0000259" key="11">
    <source>
        <dbReference type="PROSITE" id="PS50893"/>
    </source>
</evidence>
<keyword evidence="9 10" id="KW-0472">Membrane</keyword>
<evidence type="ECO:0000256" key="10">
    <source>
        <dbReference type="SAM" id="Phobius"/>
    </source>
</evidence>
<dbReference type="PROSITE" id="PS50929">
    <property type="entry name" value="ABC_TM1F"/>
    <property type="match status" value="2"/>
</dbReference>
<evidence type="ECO:0000256" key="3">
    <source>
        <dbReference type="ARBA" id="ARBA00022448"/>
    </source>
</evidence>
<feature type="transmembrane region" description="Helical" evidence="10">
    <location>
        <begin position="316"/>
        <end position="340"/>
    </location>
</feature>